<protein>
    <submittedName>
        <fullName evidence="1">Uncharacterized protein</fullName>
    </submittedName>
</protein>
<evidence type="ECO:0000313" key="2">
    <source>
        <dbReference type="Proteomes" id="UP000823842"/>
    </source>
</evidence>
<dbReference type="EMBL" id="DWYZ01000133">
    <property type="protein sequence ID" value="HJB28517.1"/>
    <property type="molecule type" value="Genomic_DNA"/>
</dbReference>
<gene>
    <name evidence="1" type="ORF">IAA06_06950</name>
</gene>
<reference evidence="1" key="2">
    <citation type="submission" date="2021-04" db="EMBL/GenBank/DDBJ databases">
        <authorList>
            <person name="Gilroy R."/>
        </authorList>
    </citation>
    <scope>NUCLEOTIDE SEQUENCE</scope>
    <source>
        <strain evidence="1">ChiSjej1B19-5720</strain>
    </source>
</reference>
<dbReference type="AlphaFoldDB" id="A0A9D2LSE3"/>
<reference evidence="1" key="1">
    <citation type="journal article" date="2021" name="PeerJ">
        <title>Extensive microbial diversity within the chicken gut microbiome revealed by metagenomics and culture.</title>
        <authorList>
            <person name="Gilroy R."/>
            <person name="Ravi A."/>
            <person name="Getino M."/>
            <person name="Pursley I."/>
            <person name="Horton D.L."/>
            <person name="Alikhan N.F."/>
            <person name="Baker D."/>
            <person name="Gharbi K."/>
            <person name="Hall N."/>
            <person name="Watson M."/>
            <person name="Adriaenssens E.M."/>
            <person name="Foster-Nyarko E."/>
            <person name="Jarju S."/>
            <person name="Secka A."/>
            <person name="Antonio M."/>
            <person name="Oren A."/>
            <person name="Chaudhuri R.R."/>
            <person name="La Ragione R."/>
            <person name="Hildebrand F."/>
            <person name="Pallen M.J."/>
        </authorList>
    </citation>
    <scope>NUCLEOTIDE SEQUENCE</scope>
    <source>
        <strain evidence="1">ChiSjej1B19-5720</strain>
    </source>
</reference>
<sequence>DGILSRCMAEECYPPEIEMVFREEYLFQRDDEGLLYGYKIREWIGDGLQPDLCAMHFGVPTVDKVLEIPEKKKRDTGREAGRWRKPLCPDI</sequence>
<dbReference type="Proteomes" id="UP000823842">
    <property type="component" value="Unassembled WGS sequence"/>
</dbReference>
<accession>A0A9D2LSE3</accession>
<proteinExistence type="predicted"/>
<organism evidence="1 2">
    <name type="scientific">Candidatus Blautia faecavium</name>
    <dbReference type="NCBI Taxonomy" id="2838487"/>
    <lineage>
        <taxon>Bacteria</taxon>
        <taxon>Bacillati</taxon>
        <taxon>Bacillota</taxon>
        <taxon>Clostridia</taxon>
        <taxon>Lachnospirales</taxon>
        <taxon>Lachnospiraceae</taxon>
        <taxon>Blautia</taxon>
    </lineage>
</organism>
<evidence type="ECO:0000313" key="1">
    <source>
        <dbReference type="EMBL" id="HJB28517.1"/>
    </source>
</evidence>
<name>A0A9D2LSE3_9FIRM</name>
<feature type="non-terminal residue" evidence="1">
    <location>
        <position position="1"/>
    </location>
</feature>
<comment type="caution">
    <text evidence="1">The sequence shown here is derived from an EMBL/GenBank/DDBJ whole genome shotgun (WGS) entry which is preliminary data.</text>
</comment>